<accession>A0ABY3XGP8</accession>
<protein>
    <submittedName>
        <fullName evidence="2">GNAT family N-acetyltransferase</fullName>
    </submittedName>
</protein>
<organism evidence="2 3">
    <name type="scientific">Lysobacter gummosus</name>
    <dbReference type="NCBI Taxonomy" id="262324"/>
    <lineage>
        <taxon>Bacteria</taxon>
        <taxon>Pseudomonadati</taxon>
        <taxon>Pseudomonadota</taxon>
        <taxon>Gammaproteobacteria</taxon>
        <taxon>Lysobacterales</taxon>
        <taxon>Lysobacteraceae</taxon>
        <taxon>Lysobacter</taxon>
    </lineage>
</organism>
<dbReference type="InterPro" id="IPR000182">
    <property type="entry name" value="GNAT_dom"/>
</dbReference>
<evidence type="ECO:0000259" key="1">
    <source>
        <dbReference type="PROSITE" id="PS51186"/>
    </source>
</evidence>
<dbReference type="SUPFAM" id="SSF55729">
    <property type="entry name" value="Acyl-CoA N-acyltransferases (Nat)"/>
    <property type="match status" value="1"/>
</dbReference>
<dbReference type="EMBL" id="CP093547">
    <property type="protein sequence ID" value="UNP30816.1"/>
    <property type="molecule type" value="Genomic_DNA"/>
</dbReference>
<dbReference type="Pfam" id="PF00583">
    <property type="entry name" value="Acetyltransf_1"/>
    <property type="match status" value="1"/>
</dbReference>
<dbReference type="Gene3D" id="3.40.630.30">
    <property type="match status" value="1"/>
</dbReference>
<gene>
    <name evidence="2" type="ORF">MOV92_06065</name>
</gene>
<dbReference type="Proteomes" id="UP000829194">
    <property type="component" value="Chromosome"/>
</dbReference>
<reference evidence="2 3" key="1">
    <citation type="submission" date="2022-03" db="EMBL/GenBank/DDBJ databases">
        <title>Complete genome sequence of Lysobacter capsici VKM B-2533 and Lysobacter gummosus 10.1.1, promising sources of lytic agents.</title>
        <authorList>
            <person name="Tarlachkov S.V."/>
            <person name="Kudryakova I.V."/>
            <person name="Afoshin A.S."/>
            <person name="Leontyevskaya E.A."/>
            <person name="Leontyevskaya N.V."/>
        </authorList>
    </citation>
    <scope>NUCLEOTIDE SEQUENCE [LARGE SCALE GENOMIC DNA]</scope>
    <source>
        <strain evidence="2 3">10.1.1</strain>
    </source>
</reference>
<proteinExistence type="predicted"/>
<dbReference type="PROSITE" id="PS51186">
    <property type="entry name" value="GNAT"/>
    <property type="match status" value="1"/>
</dbReference>
<evidence type="ECO:0000313" key="3">
    <source>
        <dbReference type="Proteomes" id="UP000829194"/>
    </source>
</evidence>
<keyword evidence="3" id="KW-1185">Reference proteome</keyword>
<dbReference type="RefSeq" id="WP_057942005.1">
    <property type="nucleotide sequence ID" value="NZ_CP011131.1"/>
</dbReference>
<name>A0ABY3XGP8_9GAMM</name>
<sequence>MNQEALTFRAATAADIDAIVALAESAYRGDSGRRGWTTESDLLGGRRTGPDEIEDFLCKPRSMVLLGELGDPPALVACAHIAAHDEVGYLGLFTVDPTLQGAGIGKRVLEEAERIVRDDWRLSTIEMTVINVREELIQYYLRRGFRRTGKFLPFPYGDARFGLPKRDDLSFEVLEKTL</sequence>
<evidence type="ECO:0000313" key="2">
    <source>
        <dbReference type="EMBL" id="UNP30816.1"/>
    </source>
</evidence>
<dbReference type="InterPro" id="IPR016181">
    <property type="entry name" value="Acyl_CoA_acyltransferase"/>
</dbReference>
<dbReference type="CDD" id="cd04301">
    <property type="entry name" value="NAT_SF"/>
    <property type="match status" value="1"/>
</dbReference>
<feature type="domain" description="N-acetyltransferase" evidence="1">
    <location>
        <begin position="6"/>
        <end position="170"/>
    </location>
</feature>